<evidence type="ECO:0000313" key="5">
    <source>
        <dbReference type="EMBL" id="GAA4000873.1"/>
    </source>
</evidence>
<evidence type="ECO:0000256" key="3">
    <source>
        <dbReference type="ARBA" id="ARBA00023125"/>
    </source>
</evidence>
<dbReference type="Gene3D" id="1.10.287.1120">
    <property type="entry name" value="Bipartite methylase S protein"/>
    <property type="match status" value="1"/>
</dbReference>
<name>A0ABP7RQI8_9BACT</name>
<dbReference type="Proteomes" id="UP001500567">
    <property type="component" value="Unassembled WGS sequence"/>
</dbReference>
<dbReference type="Pfam" id="PF01420">
    <property type="entry name" value="Methylase_S"/>
    <property type="match status" value="1"/>
</dbReference>
<proteinExistence type="inferred from homology"/>
<keyword evidence="3" id="KW-0238">DNA-binding</keyword>
<dbReference type="SUPFAM" id="SSF116734">
    <property type="entry name" value="DNA methylase specificity domain"/>
    <property type="match status" value="2"/>
</dbReference>
<evidence type="ECO:0000256" key="1">
    <source>
        <dbReference type="ARBA" id="ARBA00010923"/>
    </source>
</evidence>
<dbReference type="InterPro" id="IPR044946">
    <property type="entry name" value="Restrct_endonuc_typeI_TRD_sf"/>
</dbReference>
<keyword evidence="6" id="KW-1185">Reference proteome</keyword>
<protein>
    <recommendedName>
        <fullName evidence="4">Type I restriction modification DNA specificity domain-containing protein</fullName>
    </recommendedName>
</protein>
<organism evidence="5 6">
    <name type="scientific">Hymenobacter fastidiosus</name>
    <dbReference type="NCBI Taxonomy" id="486264"/>
    <lineage>
        <taxon>Bacteria</taxon>
        <taxon>Pseudomonadati</taxon>
        <taxon>Bacteroidota</taxon>
        <taxon>Cytophagia</taxon>
        <taxon>Cytophagales</taxon>
        <taxon>Hymenobacteraceae</taxon>
        <taxon>Hymenobacter</taxon>
    </lineage>
</organism>
<dbReference type="PANTHER" id="PTHR30408">
    <property type="entry name" value="TYPE-1 RESTRICTION ENZYME ECOKI SPECIFICITY PROTEIN"/>
    <property type="match status" value="1"/>
</dbReference>
<evidence type="ECO:0000313" key="6">
    <source>
        <dbReference type="Proteomes" id="UP001500567"/>
    </source>
</evidence>
<gene>
    <name evidence="5" type="ORF">GCM10022408_10050</name>
</gene>
<comment type="similarity">
    <text evidence="1">Belongs to the type-I restriction system S methylase family.</text>
</comment>
<feature type="domain" description="Type I restriction modification DNA specificity" evidence="4">
    <location>
        <begin position="30"/>
        <end position="171"/>
    </location>
</feature>
<dbReference type="RefSeq" id="WP_345071416.1">
    <property type="nucleotide sequence ID" value="NZ_BAABDJ010000007.1"/>
</dbReference>
<comment type="caution">
    <text evidence="5">The sequence shown here is derived from an EMBL/GenBank/DDBJ whole genome shotgun (WGS) entry which is preliminary data.</text>
</comment>
<evidence type="ECO:0000259" key="4">
    <source>
        <dbReference type="Pfam" id="PF01420"/>
    </source>
</evidence>
<dbReference type="PANTHER" id="PTHR30408:SF12">
    <property type="entry name" value="TYPE I RESTRICTION ENZYME MJAVIII SPECIFICITY SUBUNIT"/>
    <property type="match status" value="1"/>
</dbReference>
<evidence type="ECO:0000256" key="2">
    <source>
        <dbReference type="ARBA" id="ARBA00022747"/>
    </source>
</evidence>
<keyword evidence="2" id="KW-0680">Restriction system</keyword>
<dbReference type="InterPro" id="IPR000055">
    <property type="entry name" value="Restrct_endonuc_typeI_TRD"/>
</dbReference>
<dbReference type="Gene3D" id="3.90.220.20">
    <property type="entry name" value="DNA methylase specificity domains"/>
    <property type="match status" value="2"/>
</dbReference>
<sequence length="388" mass="43204">MWENNKLGNLCLVGDGAHASIERVESGILYLSSKNFKKGIIDLSDVDYISPFNYSKHFKETKAVTKPTHNDLLLGIIGSLGSPYLVKPEDVIGISSSVAIIRPKQLLDSRFLFYYLTSSFVQNYIEAIKSGAAQGFVSLEMLKSIPVRLPPLSLQRQIATVLGRYDALLENYQAQVAALEGLAQELYREWFVRGRCPGAAAGPNGEFPTGWQVTTVESVVKRLKFGKTFKPDEVDSEGKVIVVDQSVSGFLGYHDKEPDHLASIETPIITFGDHSCKMTLMAQPFSLAENVIPFIASNKFTPAYYLYEAIKSLIETQEYKRHWTDLLSKQIIIPPLIEQNNFAKSVKPFFSKCENIRNQMGLLRATRDALLPRLLSGQLLPAPIVPTA</sequence>
<reference evidence="6" key="1">
    <citation type="journal article" date="2019" name="Int. J. Syst. Evol. Microbiol.">
        <title>The Global Catalogue of Microorganisms (GCM) 10K type strain sequencing project: providing services to taxonomists for standard genome sequencing and annotation.</title>
        <authorList>
            <consortium name="The Broad Institute Genomics Platform"/>
            <consortium name="The Broad Institute Genome Sequencing Center for Infectious Disease"/>
            <person name="Wu L."/>
            <person name="Ma J."/>
        </authorList>
    </citation>
    <scope>NUCLEOTIDE SEQUENCE [LARGE SCALE GENOMIC DNA]</scope>
    <source>
        <strain evidence="6">JCM 17224</strain>
    </source>
</reference>
<dbReference type="InterPro" id="IPR052021">
    <property type="entry name" value="Type-I_RS_S_subunit"/>
</dbReference>
<accession>A0ABP7RQI8</accession>
<dbReference type="EMBL" id="BAABDJ010000007">
    <property type="protein sequence ID" value="GAA4000873.1"/>
    <property type="molecule type" value="Genomic_DNA"/>
</dbReference>
<dbReference type="CDD" id="cd17246">
    <property type="entry name" value="RMtype1_S_SonII-TRD2-CR2_like"/>
    <property type="match status" value="1"/>
</dbReference>